<feature type="transmembrane region" description="Helical" evidence="11">
    <location>
        <begin position="217"/>
        <end position="236"/>
    </location>
</feature>
<evidence type="ECO:0000256" key="3">
    <source>
        <dbReference type="ARBA" id="ARBA00022448"/>
    </source>
</evidence>
<reference evidence="13 14" key="1">
    <citation type="journal article" date="2010" name="Int. J. Syst. Evol. Microbiol.">
        <title>Vagococcus penaei sp. nov., isolated from spoilage microbiota of cooked shrimp (Penaeus vannamei).</title>
        <authorList>
            <person name="Jaffres E."/>
            <person name="Prevost H."/>
            <person name="Rossero A."/>
            <person name="Joffraud J.J."/>
            <person name="Dousset X."/>
        </authorList>
    </citation>
    <scope>NUCLEOTIDE SEQUENCE [LARGE SCALE GENOMIC DNA]</scope>
    <source>
        <strain evidence="13 14">CD276</strain>
    </source>
</reference>
<comment type="subcellular location">
    <subcellularLocation>
        <location evidence="1">Membrane</location>
        <topology evidence="1">Multi-pass membrane protein</topology>
    </subcellularLocation>
</comment>
<keyword evidence="10" id="KW-0739">Sodium transport</keyword>
<dbReference type="Pfam" id="PF00999">
    <property type="entry name" value="Na_H_Exchanger"/>
    <property type="match status" value="1"/>
</dbReference>
<evidence type="ECO:0000256" key="9">
    <source>
        <dbReference type="ARBA" id="ARBA00023136"/>
    </source>
</evidence>
<evidence type="ECO:0000256" key="2">
    <source>
        <dbReference type="ARBA" id="ARBA00005551"/>
    </source>
</evidence>
<evidence type="ECO:0000256" key="1">
    <source>
        <dbReference type="ARBA" id="ARBA00004141"/>
    </source>
</evidence>
<dbReference type="AlphaFoldDB" id="A0A1Q2D551"/>
<feature type="transmembrane region" description="Helical" evidence="11">
    <location>
        <begin position="182"/>
        <end position="205"/>
    </location>
</feature>
<evidence type="ECO:0000256" key="5">
    <source>
        <dbReference type="ARBA" id="ARBA00022692"/>
    </source>
</evidence>
<evidence type="ECO:0000256" key="10">
    <source>
        <dbReference type="ARBA" id="ARBA00023201"/>
    </source>
</evidence>
<feature type="transmembrane region" description="Helical" evidence="11">
    <location>
        <begin position="329"/>
        <end position="349"/>
    </location>
</feature>
<keyword evidence="14" id="KW-1185">Reference proteome</keyword>
<dbReference type="RefSeq" id="WP_077275620.1">
    <property type="nucleotide sequence ID" value="NZ_CP019609.1"/>
</dbReference>
<evidence type="ECO:0000256" key="11">
    <source>
        <dbReference type="SAM" id="Phobius"/>
    </source>
</evidence>
<feature type="transmembrane region" description="Helical" evidence="11">
    <location>
        <begin position="49"/>
        <end position="70"/>
    </location>
</feature>
<feature type="transmembrane region" description="Helical" evidence="11">
    <location>
        <begin position="82"/>
        <end position="106"/>
    </location>
</feature>
<organism evidence="13 14">
    <name type="scientific">Vagococcus penaei</name>
    <dbReference type="NCBI Taxonomy" id="633807"/>
    <lineage>
        <taxon>Bacteria</taxon>
        <taxon>Bacillati</taxon>
        <taxon>Bacillota</taxon>
        <taxon>Bacilli</taxon>
        <taxon>Lactobacillales</taxon>
        <taxon>Enterococcaceae</taxon>
        <taxon>Vagococcus</taxon>
    </lineage>
</organism>
<evidence type="ECO:0000259" key="12">
    <source>
        <dbReference type="Pfam" id="PF00999"/>
    </source>
</evidence>
<feature type="transmembrane region" description="Helical" evidence="11">
    <location>
        <begin position="361"/>
        <end position="383"/>
    </location>
</feature>
<accession>A0A1Q2D551</accession>
<keyword evidence="3" id="KW-0813">Transport</keyword>
<dbReference type="STRING" id="633807.BW732_04315"/>
<evidence type="ECO:0000256" key="4">
    <source>
        <dbReference type="ARBA" id="ARBA00022449"/>
    </source>
</evidence>
<dbReference type="Proteomes" id="UP000188246">
    <property type="component" value="Chromosome"/>
</dbReference>
<dbReference type="GO" id="GO:0015297">
    <property type="term" value="F:antiporter activity"/>
    <property type="evidence" value="ECO:0007669"/>
    <property type="project" value="UniProtKB-KW"/>
</dbReference>
<evidence type="ECO:0000256" key="8">
    <source>
        <dbReference type="ARBA" id="ARBA00023065"/>
    </source>
</evidence>
<evidence type="ECO:0000313" key="14">
    <source>
        <dbReference type="Proteomes" id="UP000188246"/>
    </source>
</evidence>
<evidence type="ECO:0000256" key="7">
    <source>
        <dbReference type="ARBA" id="ARBA00023053"/>
    </source>
</evidence>
<dbReference type="PANTHER" id="PTHR43562">
    <property type="entry name" value="NAPA-TYPE SODIUM/HYDROGEN ANTIPORTER"/>
    <property type="match status" value="1"/>
</dbReference>
<sequence length="442" mass="47794">MVSQFLLSIVLILVGTKLASHLCHRINVPSVIGELLVGIILGPGLLGLIQPSEFISLFSEIGVILLMFLAGLESDLDKLKKYLTPSVVVALFGIAFPMIFLSGLGYLYNMSLIQALFLGVVFSATSVSISVQVLKEYKRLDTSEGSIILGAAVVDDIAVVLIISIFTALLDVGAGEKISGLGFVWSLIAPKLLFFGVLFLTAKYLLNPLLAFAKKIIALEAEAAMALILCFTFAVFAEETGLSAVIGSFFIGLLLSRTSSKKAIEHPMSIIGYAFFIPVFFVSIGLNIDLSSFADYTLMIILMTLLATATKLIGGFLGSYVFKLSTHQSLVVGAGMVSRGEMALIIINMGHGLHLVNQGQYSAIIVAIILTTLVSPFLIKYAIDRETIAQKKNPVKDSFLFLFLFNCDRYLTPSPLIALFNSWKMNINNITFNRSTSIGSNS</sequence>
<dbReference type="Gene3D" id="1.20.1530.20">
    <property type="match status" value="1"/>
</dbReference>
<name>A0A1Q2D551_9ENTE</name>
<dbReference type="PANTHER" id="PTHR43562:SF3">
    <property type="entry name" value="SODIUM ION_PROTON EXCHANGER (EUROFUNG)"/>
    <property type="match status" value="1"/>
</dbReference>
<keyword evidence="8" id="KW-0406">Ion transport</keyword>
<dbReference type="GO" id="GO:1902600">
    <property type="term" value="P:proton transmembrane transport"/>
    <property type="evidence" value="ECO:0007669"/>
    <property type="project" value="InterPro"/>
</dbReference>
<protein>
    <submittedName>
        <fullName evidence="13">Sodium:proton antiporter</fullName>
    </submittedName>
</protein>
<evidence type="ECO:0000313" key="13">
    <source>
        <dbReference type="EMBL" id="AQP53530.1"/>
    </source>
</evidence>
<dbReference type="KEGG" id="vpi:BW732_04315"/>
<dbReference type="GO" id="GO:0006814">
    <property type="term" value="P:sodium ion transport"/>
    <property type="evidence" value="ECO:0007669"/>
    <property type="project" value="UniProtKB-KW"/>
</dbReference>
<dbReference type="EMBL" id="CP019609">
    <property type="protein sequence ID" value="AQP53530.1"/>
    <property type="molecule type" value="Genomic_DNA"/>
</dbReference>
<feature type="domain" description="Cation/H+ exchanger transmembrane" evidence="12">
    <location>
        <begin position="14"/>
        <end position="379"/>
    </location>
</feature>
<dbReference type="GO" id="GO:0016020">
    <property type="term" value="C:membrane"/>
    <property type="evidence" value="ECO:0007669"/>
    <property type="project" value="UniProtKB-SubCell"/>
</dbReference>
<proteinExistence type="inferred from homology"/>
<feature type="transmembrane region" description="Helical" evidence="11">
    <location>
        <begin position="270"/>
        <end position="288"/>
    </location>
</feature>
<gene>
    <name evidence="13" type="ORF">BW732_04315</name>
</gene>
<keyword evidence="6 11" id="KW-1133">Transmembrane helix</keyword>
<keyword evidence="7" id="KW-0915">Sodium</keyword>
<keyword evidence="9 11" id="KW-0472">Membrane</keyword>
<feature type="transmembrane region" description="Helical" evidence="11">
    <location>
        <begin position="146"/>
        <end position="170"/>
    </location>
</feature>
<feature type="transmembrane region" description="Helical" evidence="11">
    <location>
        <begin position="112"/>
        <end position="134"/>
    </location>
</feature>
<dbReference type="InterPro" id="IPR038770">
    <property type="entry name" value="Na+/solute_symporter_sf"/>
</dbReference>
<feature type="transmembrane region" description="Helical" evidence="11">
    <location>
        <begin position="242"/>
        <end position="258"/>
    </location>
</feature>
<comment type="similarity">
    <text evidence="2">Belongs to the monovalent cation:proton antiporter 2 (CPA2) transporter (TC 2.A.37) family.</text>
</comment>
<feature type="transmembrane region" description="Helical" evidence="11">
    <location>
        <begin position="300"/>
        <end position="322"/>
    </location>
</feature>
<evidence type="ECO:0000256" key="6">
    <source>
        <dbReference type="ARBA" id="ARBA00022989"/>
    </source>
</evidence>
<keyword evidence="5 11" id="KW-0812">Transmembrane</keyword>
<keyword evidence="4" id="KW-0050">Antiport</keyword>
<dbReference type="InterPro" id="IPR006153">
    <property type="entry name" value="Cation/H_exchanger_TM"/>
</dbReference>